<name>A0ABW3TKS1_9MICO</name>
<evidence type="ECO:0000256" key="6">
    <source>
        <dbReference type="ARBA" id="ARBA00023065"/>
    </source>
</evidence>
<dbReference type="CDD" id="cd00267">
    <property type="entry name" value="ABC_ATPase"/>
    <property type="match status" value="1"/>
</dbReference>
<dbReference type="PANTHER" id="PTHR42771">
    <property type="entry name" value="IRON(3+)-HYDROXAMATE IMPORT ATP-BINDING PROTEIN FHUC"/>
    <property type="match status" value="1"/>
</dbReference>
<evidence type="ECO:0000313" key="9">
    <source>
        <dbReference type="EMBL" id="MFD1201316.1"/>
    </source>
</evidence>
<organism evidence="9 10">
    <name type="scientific">Leucobacter albus</name>
    <dbReference type="NCBI Taxonomy" id="272210"/>
    <lineage>
        <taxon>Bacteria</taxon>
        <taxon>Bacillati</taxon>
        <taxon>Actinomycetota</taxon>
        <taxon>Actinomycetes</taxon>
        <taxon>Micrococcales</taxon>
        <taxon>Microbacteriaceae</taxon>
        <taxon>Leucobacter</taxon>
    </lineage>
</organism>
<evidence type="ECO:0000256" key="5">
    <source>
        <dbReference type="ARBA" id="ARBA00023004"/>
    </source>
</evidence>
<keyword evidence="5" id="KW-0408">Iron</keyword>
<keyword evidence="4" id="KW-0410">Iron transport</keyword>
<feature type="domain" description="AAA+ ATPase" evidence="8">
    <location>
        <begin position="34"/>
        <end position="202"/>
    </location>
</feature>
<proteinExistence type="predicted"/>
<dbReference type="Pfam" id="PF13304">
    <property type="entry name" value="AAA_21"/>
    <property type="match status" value="1"/>
</dbReference>
<dbReference type="InterPro" id="IPR003593">
    <property type="entry name" value="AAA+_ATPase"/>
</dbReference>
<comment type="caution">
    <text evidence="9">The sequence shown here is derived from an EMBL/GenBank/DDBJ whole genome shotgun (WGS) entry which is preliminary data.</text>
</comment>
<dbReference type="Pfam" id="PF13476">
    <property type="entry name" value="AAA_23"/>
    <property type="match status" value="1"/>
</dbReference>
<keyword evidence="2" id="KW-0813">Transport</keyword>
<dbReference type="SMART" id="SM00382">
    <property type="entry name" value="AAA"/>
    <property type="match status" value="1"/>
</dbReference>
<evidence type="ECO:0000313" key="10">
    <source>
        <dbReference type="Proteomes" id="UP001597181"/>
    </source>
</evidence>
<keyword evidence="6" id="KW-0406">Ion transport</keyword>
<dbReference type="InterPro" id="IPR038729">
    <property type="entry name" value="Rad50/SbcC_AAA"/>
</dbReference>
<keyword evidence="3" id="KW-1003">Cell membrane</keyword>
<evidence type="ECO:0000256" key="7">
    <source>
        <dbReference type="ARBA" id="ARBA00023136"/>
    </source>
</evidence>
<evidence type="ECO:0000256" key="3">
    <source>
        <dbReference type="ARBA" id="ARBA00022475"/>
    </source>
</evidence>
<evidence type="ECO:0000256" key="1">
    <source>
        <dbReference type="ARBA" id="ARBA00004202"/>
    </source>
</evidence>
<protein>
    <submittedName>
        <fullName evidence="9">AAA family ATPase</fullName>
    </submittedName>
</protein>
<dbReference type="InterPro" id="IPR051535">
    <property type="entry name" value="Siderophore_ABC-ATPase"/>
</dbReference>
<evidence type="ECO:0000259" key="8">
    <source>
        <dbReference type="SMART" id="SM00382"/>
    </source>
</evidence>
<accession>A0ABW3TKS1</accession>
<dbReference type="PANTHER" id="PTHR42771:SF2">
    <property type="entry name" value="IRON(3+)-HYDROXAMATE IMPORT ATP-BINDING PROTEIN FHUC"/>
    <property type="match status" value="1"/>
</dbReference>
<keyword evidence="7" id="KW-0472">Membrane</keyword>
<dbReference type="InterPro" id="IPR027417">
    <property type="entry name" value="P-loop_NTPase"/>
</dbReference>
<evidence type="ECO:0000256" key="2">
    <source>
        <dbReference type="ARBA" id="ARBA00022448"/>
    </source>
</evidence>
<dbReference type="RefSeq" id="WP_343957400.1">
    <property type="nucleotide sequence ID" value="NZ_BAAAKZ010000001.1"/>
</dbReference>
<comment type="subcellular location">
    <subcellularLocation>
        <location evidence="1">Cell membrane</location>
        <topology evidence="1">Peripheral membrane protein</topology>
    </subcellularLocation>
</comment>
<dbReference type="Proteomes" id="UP001597181">
    <property type="component" value="Unassembled WGS sequence"/>
</dbReference>
<sequence length="234" mass="26099">MRWIEEREDHPADRRSWFAEVPAVRQLLDRRFELGAMTVFVGENGAGKSTIVEAIATAYGLNAEGGTHNARHSTLATESPLEAHLQIARGLGGSRKGVFLRAETMHGHFGYLQAIEEADAGVLGRHNFQSHGESFLEFVQSRSRIRGLWVFDEPESALSFSNCLVLLGCMKELAESGSQVILSTHSPVLAALPGATIYELGEWGMRMRAYDDLEIVDSWRRFMAAPERYLRHLS</sequence>
<evidence type="ECO:0000256" key="4">
    <source>
        <dbReference type="ARBA" id="ARBA00022496"/>
    </source>
</evidence>
<gene>
    <name evidence="9" type="ORF">ACFQ3U_05345</name>
</gene>
<dbReference type="EMBL" id="JBHTLY010000002">
    <property type="protein sequence ID" value="MFD1201316.1"/>
    <property type="molecule type" value="Genomic_DNA"/>
</dbReference>
<dbReference type="Gene3D" id="3.40.50.300">
    <property type="entry name" value="P-loop containing nucleotide triphosphate hydrolases"/>
    <property type="match status" value="2"/>
</dbReference>
<reference evidence="10" key="1">
    <citation type="journal article" date="2019" name="Int. J. Syst. Evol. Microbiol.">
        <title>The Global Catalogue of Microorganisms (GCM) 10K type strain sequencing project: providing services to taxonomists for standard genome sequencing and annotation.</title>
        <authorList>
            <consortium name="The Broad Institute Genomics Platform"/>
            <consortium name="The Broad Institute Genome Sequencing Center for Infectious Disease"/>
            <person name="Wu L."/>
            <person name="Ma J."/>
        </authorList>
    </citation>
    <scope>NUCLEOTIDE SEQUENCE [LARGE SCALE GENOMIC DNA]</scope>
    <source>
        <strain evidence="10">CCUG 50213</strain>
    </source>
</reference>
<keyword evidence="10" id="KW-1185">Reference proteome</keyword>
<dbReference type="SUPFAM" id="SSF52540">
    <property type="entry name" value="P-loop containing nucleoside triphosphate hydrolases"/>
    <property type="match status" value="1"/>
</dbReference>
<dbReference type="InterPro" id="IPR003959">
    <property type="entry name" value="ATPase_AAA_core"/>
</dbReference>